<dbReference type="InterPro" id="IPR011701">
    <property type="entry name" value="MFS"/>
</dbReference>
<feature type="transmembrane region" description="Helical" evidence="4">
    <location>
        <begin position="223"/>
        <end position="245"/>
    </location>
</feature>
<dbReference type="SUPFAM" id="SSF103473">
    <property type="entry name" value="MFS general substrate transporter"/>
    <property type="match status" value="1"/>
</dbReference>
<dbReference type="PANTHER" id="PTHR23527:SF1">
    <property type="entry name" value="BLL3282 PROTEIN"/>
    <property type="match status" value="1"/>
</dbReference>
<feature type="transmembrane region" description="Helical" evidence="4">
    <location>
        <begin position="251"/>
        <end position="273"/>
    </location>
</feature>
<dbReference type="AlphaFoldDB" id="A0A1C4BHB6"/>
<dbReference type="GO" id="GO:0022857">
    <property type="term" value="F:transmembrane transporter activity"/>
    <property type="evidence" value="ECO:0007669"/>
    <property type="project" value="InterPro"/>
</dbReference>
<dbReference type="InterPro" id="IPR020846">
    <property type="entry name" value="MFS_dom"/>
</dbReference>
<dbReference type="STRING" id="1798182.GA0061081_104154"/>
<keyword evidence="2 4" id="KW-1133">Transmembrane helix</keyword>
<evidence type="ECO:0000256" key="2">
    <source>
        <dbReference type="ARBA" id="ARBA00022989"/>
    </source>
</evidence>
<dbReference type="Pfam" id="PF07690">
    <property type="entry name" value="MFS_1"/>
    <property type="match status" value="1"/>
</dbReference>
<dbReference type="OrthoDB" id="9773404at2"/>
<feature type="transmembrane region" description="Helical" evidence="4">
    <location>
        <begin position="76"/>
        <end position="96"/>
    </location>
</feature>
<feature type="domain" description="Major facilitator superfamily (MFS) profile" evidence="5">
    <location>
        <begin position="11"/>
        <end position="399"/>
    </location>
</feature>
<dbReference type="RefSeq" id="WP_091348125.1">
    <property type="nucleotide sequence ID" value="NZ_FMAQ01000004.1"/>
</dbReference>
<proteinExistence type="predicted"/>
<evidence type="ECO:0000256" key="3">
    <source>
        <dbReference type="ARBA" id="ARBA00023136"/>
    </source>
</evidence>
<feature type="transmembrane region" description="Helical" evidence="4">
    <location>
        <begin position="108"/>
        <end position="129"/>
    </location>
</feature>
<accession>A0A1C4BHB6</accession>
<gene>
    <name evidence="6" type="ORF">GA0061081_104154</name>
</gene>
<evidence type="ECO:0000259" key="5">
    <source>
        <dbReference type="PROSITE" id="PS50850"/>
    </source>
</evidence>
<evidence type="ECO:0000256" key="1">
    <source>
        <dbReference type="ARBA" id="ARBA00022692"/>
    </source>
</evidence>
<dbReference type="PROSITE" id="PS50850">
    <property type="entry name" value="MFS"/>
    <property type="match status" value="1"/>
</dbReference>
<evidence type="ECO:0000256" key="4">
    <source>
        <dbReference type="SAM" id="Phobius"/>
    </source>
</evidence>
<feature type="transmembrane region" description="Helical" evidence="4">
    <location>
        <begin position="9"/>
        <end position="35"/>
    </location>
</feature>
<keyword evidence="3 4" id="KW-0472">Membrane</keyword>
<feature type="transmembrane region" description="Helical" evidence="4">
    <location>
        <begin position="372"/>
        <end position="395"/>
    </location>
</feature>
<dbReference type="PANTHER" id="PTHR23527">
    <property type="entry name" value="BLL3282 PROTEIN"/>
    <property type="match status" value="1"/>
</dbReference>
<keyword evidence="7" id="KW-1185">Reference proteome</keyword>
<dbReference type="Proteomes" id="UP000199670">
    <property type="component" value="Unassembled WGS sequence"/>
</dbReference>
<protein>
    <submittedName>
        <fullName evidence="6">Sugar phosphate permease</fullName>
    </submittedName>
</protein>
<feature type="transmembrane region" description="Helical" evidence="4">
    <location>
        <begin position="313"/>
        <end position="331"/>
    </location>
</feature>
<organism evidence="6 7">
    <name type="scientific">Gilliamella bombicola</name>
    <dbReference type="NCBI Taxonomy" id="1798182"/>
    <lineage>
        <taxon>Bacteria</taxon>
        <taxon>Pseudomonadati</taxon>
        <taxon>Pseudomonadota</taxon>
        <taxon>Gammaproteobacteria</taxon>
        <taxon>Orbales</taxon>
        <taxon>Orbaceae</taxon>
        <taxon>Gilliamella</taxon>
    </lineage>
</organism>
<evidence type="ECO:0000313" key="7">
    <source>
        <dbReference type="Proteomes" id="UP000199670"/>
    </source>
</evidence>
<feature type="transmembrane region" description="Helical" evidence="4">
    <location>
        <begin position="150"/>
        <end position="168"/>
    </location>
</feature>
<sequence length="411" mass="43699">MNKKNNYRWFVLGIGVLAQATFAMGFAGIPITGILMRDAYHFSLYELGFVLGSMGLGVAASEIIWGILTDKLGDKIVLTLGLWSSAVVFVVIAILLTPEASLGGVKSLHLAIALAIAGALGGSINSSSGRTIMSWFDDSERGFAMSVRQTAIPVGGAIGTGLLPSLAYTYGFEVTFIVLAATGFIAGLIVVFFINSKHTELKHAVQSALAVPSPLKSFQVWRIVISAGFLTVPQMAVLTFGGVYMRDVLDIDLASISIILIVVQLGGGILRIWSGYYTDRKKNRIALLKYYAICGGIASLVLCLMVNNTYMGVVFLMLTGLFGHAWHGISYTEAAVKAGVERAGTALGMVGTTVFIASFLTPILVARIAHGYGWGAVWGAVAILTFSALLCFISFSKKKEPLTSIGQDNES</sequence>
<dbReference type="InterPro" id="IPR052952">
    <property type="entry name" value="MFS-Transporter"/>
</dbReference>
<feature type="transmembrane region" description="Helical" evidence="4">
    <location>
        <begin position="285"/>
        <end position="307"/>
    </location>
</feature>
<feature type="transmembrane region" description="Helical" evidence="4">
    <location>
        <begin position="174"/>
        <end position="194"/>
    </location>
</feature>
<dbReference type="InterPro" id="IPR036259">
    <property type="entry name" value="MFS_trans_sf"/>
</dbReference>
<evidence type="ECO:0000313" key="6">
    <source>
        <dbReference type="EMBL" id="SCC06118.1"/>
    </source>
</evidence>
<name>A0A1C4BHB6_9GAMM</name>
<keyword evidence="1 4" id="KW-0812">Transmembrane</keyword>
<reference evidence="7" key="1">
    <citation type="submission" date="2016-08" db="EMBL/GenBank/DDBJ databases">
        <authorList>
            <person name="Varghese N."/>
            <person name="Submissions Spin"/>
        </authorList>
    </citation>
    <scope>NUCLEOTIDE SEQUENCE [LARGE SCALE GENOMIC DNA]</scope>
    <source>
        <strain evidence="7">R-53248</strain>
    </source>
</reference>
<dbReference type="Gene3D" id="1.20.1250.20">
    <property type="entry name" value="MFS general substrate transporter like domains"/>
    <property type="match status" value="2"/>
</dbReference>
<feature type="transmembrane region" description="Helical" evidence="4">
    <location>
        <begin position="343"/>
        <end position="366"/>
    </location>
</feature>
<feature type="transmembrane region" description="Helical" evidence="4">
    <location>
        <begin position="47"/>
        <end position="69"/>
    </location>
</feature>
<dbReference type="EMBL" id="FMAQ01000004">
    <property type="protein sequence ID" value="SCC06118.1"/>
    <property type="molecule type" value="Genomic_DNA"/>
</dbReference>